<proteinExistence type="predicted"/>
<reference evidence="4" key="1">
    <citation type="submission" date="2016-10" db="EMBL/GenBank/DDBJ databases">
        <title>Sequence of Gallionella enrichment culture.</title>
        <authorList>
            <person name="Poehlein A."/>
            <person name="Muehling M."/>
            <person name="Daniel R."/>
        </authorList>
    </citation>
    <scope>NUCLEOTIDE SEQUENCE</scope>
</reference>
<dbReference type="GO" id="GO:0005886">
    <property type="term" value="C:plasma membrane"/>
    <property type="evidence" value="ECO:0007669"/>
    <property type="project" value="TreeGrafter"/>
</dbReference>
<dbReference type="EMBL" id="MLJW01000672">
    <property type="protein sequence ID" value="OIQ83788.1"/>
    <property type="molecule type" value="Genomic_DNA"/>
</dbReference>
<dbReference type="InterPro" id="IPR027417">
    <property type="entry name" value="P-loop_NTPase"/>
</dbReference>
<evidence type="ECO:0000256" key="2">
    <source>
        <dbReference type="ARBA" id="ARBA00022840"/>
    </source>
</evidence>
<dbReference type="Gene3D" id="3.40.50.300">
    <property type="entry name" value="P-loop containing nucleotide triphosphate hydrolases"/>
    <property type="match status" value="1"/>
</dbReference>
<dbReference type="PANTHER" id="PTHR30258:SF2">
    <property type="entry name" value="COMG OPERON PROTEIN 1"/>
    <property type="match status" value="1"/>
</dbReference>
<keyword evidence="2" id="KW-0067">ATP-binding</keyword>
<accession>A0A1J5QVD1</accession>
<dbReference type="PANTHER" id="PTHR30258">
    <property type="entry name" value="TYPE II SECRETION SYSTEM PROTEIN GSPE-RELATED"/>
    <property type="match status" value="1"/>
</dbReference>
<dbReference type="GO" id="GO:0016887">
    <property type="term" value="F:ATP hydrolysis activity"/>
    <property type="evidence" value="ECO:0007669"/>
    <property type="project" value="TreeGrafter"/>
</dbReference>
<protein>
    <submittedName>
        <fullName evidence="4">Toxin coregulated pilus biosynthesis protein T</fullName>
    </submittedName>
</protein>
<comment type="caution">
    <text evidence="4">The sequence shown here is derived from an EMBL/GenBank/DDBJ whole genome shotgun (WGS) entry which is preliminary data.</text>
</comment>
<sequence length="574" mass="61350">MSLFRSTKPGAGILLPRGASPATGGVQLHTLDQFRQRYGDASPYTDRLPLDPGFDTWMASSAIVLRLAERQPGVLLASIAAVRSGVMLAQLRATLREAVGDIDECTVSAQLLQHLHEATTQSGGGASGAASEHRVQGTIYDAQFRELVERAIASGASDIHFRLRNDGGETRGDVLLRIDGELELALQMSPGQMHELVAAAYAKSDANSLAEGEGQFNPRRPMASFIRIPDARHIELRFQSAPERYGVDVAIRVLNYDGKVGDRPDIGALGYLPDQIALLHEYGHGPGGGVIFAGQTGSGKTTALNALVASHPDVRAGTAYAATLEDPPEGRPPNVSQFAVARSAERGGTGDDNPFVAGLRVRMRSDGDILVMGEIRDSATAEIFAQLGMSGHKVFASFHAGSCRGSYERLVSRLMGLSHEVVASADVIGLTVFQQLVPKLCPHCRIPAREAWATPDERHRLVRLAALGVGADLLFVRNMQGCSACSRGRVGIQVVAEMFAPDDSQRLLLAAGRVGEAFRSWRRRRDADLLSAATAGKTVFEVALHFAARGVIGIDTVDGLVGRISTYEEQHADG</sequence>
<organism evidence="4">
    <name type="scientific">mine drainage metagenome</name>
    <dbReference type="NCBI Taxonomy" id="410659"/>
    <lineage>
        <taxon>unclassified sequences</taxon>
        <taxon>metagenomes</taxon>
        <taxon>ecological metagenomes</taxon>
    </lineage>
</organism>
<evidence type="ECO:0000259" key="3">
    <source>
        <dbReference type="Pfam" id="PF00437"/>
    </source>
</evidence>
<evidence type="ECO:0000313" key="4">
    <source>
        <dbReference type="EMBL" id="OIQ83788.1"/>
    </source>
</evidence>
<dbReference type="Pfam" id="PF00437">
    <property type="entry name" value="T2SSE"/>
    <property type="match status" value="1"/>
</dbReference>
<keyword evidence="1" id="KW-0547">Nucleotide-binding</keyword>
<dbReference type="GO" id="GO:0005524">
    <property type="term" value="F:ATP binding"/>
    <property type="evidence" value="ECO:0007669"/>
    <property type="project" value="UniProtKB-KW"/>
</dbReference>
<dbReference type="SUPFAM" id="SSF52540">
    <property type="entry name" value="P-loop containing nucleoside triphosphate hydrolases"/>
    <property type="match status" value="1"/>
</dbReference>
<dbReference type="Gene3D" id="3.30.450.90">
    <property type="match status" value="1"/>
</dbReference>
<name>A0A1J5QVD1_9ZZZZ</name>
<feature type="domain" description="Bacterial type II secretion system protein E" evidence="3">
    <location>
        <begin position="145"/>
        <end position="514"/>
    </location>
</feature>
<dbReference type="InterPro" id="IPR001482">
    <property type="entry name" value="T2SS/T4SS_dom"/>
</dbReference>
<evidence type="ECO:0000256" key="1">
    <source>
        <dbReference type="ARBA" id="ARBA00022741"/>
    </source>
</evidence>
<dbReference type="AlphaFoldDB" id="A0A1J5QVD1"/>
<gene>
    <name evidence="4" type="primary">tcpT_2</name>
    <name evidence="4" type="ORF">GALL_344060</name>
</gene>